<evidence type="ECO:0000313" key="5">
    <source>
        <dbReference type="Proteomes" id="UP000646827"/>
    </source>
</evidence>
<comment type="similarity">
    <text evidence="1">Belongs to the helicase family.</text>
</comment>
<gene>
    <name evidence="4" type="ORF">INT45_008124</name>
</gene>
<organism evidence="4 5">
    <name type="scientific">Circinella minor</name>
    <dbReference type="NCBI Taxonomy" id="1195481"/>
    <lineage>
        <taxon>Eukaryota</taxon>
        <taxon>Fungi</taxon>
        <taxon>Fungi incertae sedis</taxon>
        <taxon>Mucoromycota</taxon>
        <taxon>Mucoromycotina</taxon>
        <taxon>Mucoromycetes</taxon>
        <taxon>Mucorales</taxon>
        <taxon>Lichtheimiaceae</taxon>
        <taxon>Circinella</taxon>
    </lineage>
</organism>
<comment type="cofactor">
    <cofactor evidence="1">
        <name>Mg(2+)</name>
        <dbReference type="ChEBI" id="CHEBI:18420"/>
    </cofactor>
</comment>
<dbReference type="SUPFAM" id="SSF52540">
    <property type="entry name" value="P-loop containing nucleoside triphosphate hydrolases"/>
    <property type="match status" value="1"/>
</dbReference>
<evidence type="ECO:0000259" key="3">
    <source>
        <dbReference type="Pfam" id="PF05970"/>
    </source>
</evidence>
<dbReference type="PANTHER" id="PTHR10492:SF95">
    <property type="entry name" value="HELITRON HELICASE-LIKE DOMAIN-CONTAINING PROTEIN"/>
    <property type="match status" value="1"/>
</dbReference>
<feature type="compositionally biased region" description="Low complexity" evidence="2">
    <location>
        <begin position="23"/>
        <end position="39"/>
    </location>
</feature>
<dbReference type="GO" id="GO:0006310">
    <property type="term" value="P:DNA recombination"/>
    <property type="evidence" value="ECO:0007669"/>
    <property type="project" value="UniProtKB-KW"/>
</dbReference>
<dbReference type="Proteomes" id="UP000646827">
    <property type="component" value="Unassembled WGS sequence"/>
</dbReference>
<dbReference type="EMBL" id="JAEPRB010000557">
    <property type="protein sequence ID" value="KAG2214973.1"/>
    <property type="molecule type" value="Genomic_DNA"/>
</dbReference>
<dbReference type="Pfam" id="PF05970">
    <property type="entry name" value="PIF1"/>
    <property type="match status" value="1"/>
</dbReference>
<reference evidence="4 5" key="1">
    <citation type="submission" date="2020-12" db="EMBL/GenBank/DDBJ databases">
        <title>Metabolic potential, ecology and presence of endohyphal bacteria is reflected in genomic diversity of Mucoromycotina.</title>
        <authorList>
            <person name="Muszewska A."/>
            <person name="Okrasinska A."/>
            <person name="Steczkiewicz K."/>
            <person name="Drgas O."/>
            <person name="Orlowska M."/>
            <person name="Perlinska-Lenart U."/>
            <person name="Aleksandrzak-Piekarczyk T."/>
            <person name="Szatraj K."/>
            <person name="Zielenkiewicz U."/>
            <person name="Pilsyk S."/>
            <person name="Malc E."/>
            <person name="Mieczkowski P."/>
            <person name="Kruszewska J.S."/>
            <person name="Biernat P."/>
            <person name="Pawlowska J."/>
        </authorList>
    </citation>
    <scope>NUCLEOTIDE SEQUENCE [LARGE SCALE GENOMIC DNA]</scope>
    <source>
        <strain evidence="4 5">CBS 142.35</strain>
    </source>
</reference>
<keyword evidence="5" id="KW-1185">Reference proteome</keyword>
<dbReference type="PANTHER" id="PTHR10492">
    <property type="match status" value="1"/>
</dbReference>
<keyword evidence="1" id="KW-0347">Helicase</keyword>
<dbReference type="OrthoDB" id="3691720at2759"/>
<protein>
    <recommendedName>
        <fullName evidence="1">ATP-dependent DNA helicase</fullName>
        <ecNumber evidence="1">5.6.2.3</ecNumber>
    </recommendedName>
</protein>
<dbReference type="CDD" id="cd18809">
    <property type="entry name" value="SF1_C_RecD"/>
    <property type="match status" value="1"/>
</dbReference>
<evidence type="ECO:0000256" key="1">
    <source>
        <dbReference type="RuleBase" id="RU363044"/>
    </source>
</evidence>
<dbReference type="InterPro" id="IPR027417">
    <property type="entry name" value="P-loop_NTPase"/>
</dbReference>
<sequence>NQDKDNVELNACGSTTHLNSNNRDCPLNRRNNNNEQNVRPRIDPSNNDPISCPNCGSTTHSDPSHAECTSANINSNNNNDNLMQDADGFAQEQLENLEEKDNGAVLDRITEELNSANQERHNNVPPAASTPVLPPPFPTPHCPKFSEHGAQFRIACQEHFEPENIFGYNICYTQESRFYRRHIFPRMNTPCPSCGAQMWIDERLTASSLTNPRFGLCCLSCSIKIGGRTAHSRFKIPLNANDSTTCTLPLTGPHAHIIREAKLIIWDEAVMYGKYNFQAVDRALRDIMGAVDERLQGGPFGSKVVVFGGKSFRETVEIPEEWLMDSNDVTALIDTVYPSIRSLESHPTHYDGRAILAPKNVNVDDINDLAYSISPGEGRSYISNNKIIDSDDPEGASATYPVKNVYIALLQLEGLCNGTKLYVTVLHDYIIGVRRIDQEYNGDEYFLPRINMCTTEDKYPFILWRRQFPARAVFAMTINKAQGQTLSTVGTYLDEPVFAHGQLYVALSRATDSANIKVALNLSNQKDNTVPKTNNVVYREALLPSVT</sequence>
<feature type="non-terminal residue" evidence="4">
    <location>
        <position position="547"/>
    </location>
</feature>
<comment type="caution">
    <text evidence="4">The sequence shown here is derived from an EMBL/GenBank/DDBJ whole genome shotgun (WGS) entry which is preliminary data.</text>
</comment>
<keyword evidence="1" id="KW-0547">Nucleotide-binding</keyword>
<dbReference type="GO" id="GO:0006281">
    <property type="term" value="P:DNA repair"/>
    <property type="evidence" value="ECO:0007669"/>
    <property type="project" value="UniProtKB-KW"/>
</dbReference>
<comment type="catalytic activity">
    <reaction evidence="1">
        <text>ATP + H2O = ADP + phosphate + H(+)</text>
        <dbReference type="Rhea" id="RHEA:13065"/>
        <dbReference type="ChEBI" id="CHEBI:15377"/>
        <dbReference type="ChEBI" id="CHEBI:15378"/>
        <dbReference type="ChEBI" id="CHEBI:30616"/>
        <dbReference type="ChEBI" id="CHEBI:43474"/>
        <dbReference type="ChEBI" id="CHEBI:456216"/>
        <dbReference type="EC" id="5.6.2.3"/>
    </reaction>
</comment>
<dbReference type="EC" id="5.6.2.3" evidence="1"/>
<dbReference type="Gene3D" id="3.40.50.300">
    <property type="entry name" value="P-loop containing nucleotide triphosphate hydrolases"/>
    <property type="match status" value="1"/>
</dbReference>
<name>A0A8H7VFW1_9FUNG</name>
<keyword evidence="1" id="KW-0227">DNA damage</keyword>
<accession>A0A8H7VFW1</accession>
<dbReference type="AlphaFoldDB" id="A0A8H7VFW1"/>
<evidence type="ECO:0000256" key="2">
    <source>
        <dbReference type="SAM" id="MobiDB-lite"/>
    </source>
</evidence>
<keyword evidence="1" id="KW-0233">DNA recombination</keyword>
<dbReference type="GO" id="GO:0043139">
    <property type="term" value="F:5'-3' DNA helicase activity"/>
    <property type="evidence" value="ECO:0007669"/>
    <property type="project" value="UniProtKB-EC"/>
</dbReference>
<keyword evidence="1" id="KW-0234">DNA repair</keyword>
<dbReference type="GO" id="GO:0000723">
    <property type="term" value="P:telomere maintenance"/>
    <property type="evidence" value="ECO:0007669"/>
    <property type="project" value="InterPro"/>
</dbReference>
<feature type="domain" description="DNA helicase Pif1-like DEAD-box helicase" evidence="3">
    <location>
        <begin position="222"/>
        <end position="310"/>
    </location>
</feature>
<feature type="compositionally biased region" description="Polar residues" evidence="2">
    <location>
        <begin position="44"/>
        <end position="66"/>
    </location>
</feature>
<keyword evidence="1" id="KW-0067">ATP-binding</keyword>
<dbReference type="InterPro" id="IPR010285">
    <property type="entry name" value="DNA_helicase_pif1-like_DEAD"/>
</dbReference>
<dbReference type="GO" id="GO:0016787">
    <property type="term" value="F:hydrolase activity"/>
    <property type="evidence" value="ECO:0007669"/>
    <property type="project" value="UniProtKB-KW"/>
</dbReference>
<keyword evidence="1" id="KW-0378">Hydrolase</keyword>
<dbReference type="GO" id="GO:0005524">
    <property type="term" value="F:ATP binding"/>
    <property type="evidence" value="ECO:0007669"/>
    <property type="project" value="UniProtKB-KW"/>
</dbReference>
<proteinExistence type="inferred from homology"/>
<evidence type="ECO:0000313" key="4">
    <source>
        <dbReference type="EMBL" id="KAG2214973.1"/>
    </source>
</evidence>
<feature type="region of interest" description="Disordered" evidence="2">
    <location>
        <begin position="23"/>
        <end position="66"/>
    </location>
</feature>